<gene>
    <name evidence="1" type="ORF">ESV85_12095</name>
</gene>
<dbReference type="Proteomes" id="UP000321935">
    <property type="component" value="Unassembled WGS sequence"/>
</dbReference>
<organism evidence="1 2">
    <name type="scientific">Algoriphagus aquimarinus</name>
    <dbReference type="NCBI Taxonomy" id="237018"/>
    <lineage>
        <taxon>Bacteria</taxon>
        <taxon>Pseudomonadati</taxon>
        <taxon>Bacteroidota</taxon>
        <taxon>Cytophagia</taxon>
        <taxon>Cytophagales</taxon>
        <taxon>Cyclobacteriaceae</taxon>
        <taxon>Algoriphagus</taxon>
    </lineage>
</organism>
<name>A0A5C7AQM8_9BACT</name>
<dbReference type="PROSITE" id="PS51257">
    <property type="entry name" value="PROKAR_LIPOPROTEIN"/>
    <property type="match status" value="1"/>
</dbReference>
<dbReference type="OrthoDB" id="838897at2"/>
<comment type="caution">
    <text evidence="1">The sequence shown here is derived from an EMBL/GenBank/DDBJ whole genome shotgun (WGS) entry which is preliminary data.</text>
</comment>
<proteinExistence type="predicted"/>
<accession>A0A5C7AQM8</accession>
<sequence length="271" mass="29913">MKKILFGLIVLLPLMMSCEEDESKVIQTDLAIEAEQLFATSSALSESAVFALFGWNNYQNLDSLALPGCPKVIVNKSLKQVTLNFLSSTACEPSKKYVRTGEIHLQYDTLSNSPDSNVIMKFNNYKSGPYYLEGSRFFSQFNPTNALGSFNELIIHSEDNTLTTQVSGDMIYVLTYQNGSLTTIESSGEIEGINPVGRVLGINITTPKVQKLSCFRQNLVQPSAGQETWQVGRDNNSKVTYSVSYESTATCATSVFVILPDGRKLLLNPNE</sequence>
<reference evidence="1 2" key="1">
    <citation type="submission" date="2019-08" db="EMBL/GenBank/DDBJ databases">
        <title>Genomes sequence of Algoriphagus aquimarinus ACAM450.</title>
        <authorList>
            <person name="Bowman J.P."/>
        </authorList>
    </citation>
    <scope>NUCLEOTIDE SEQUENCE [LARGE SCALE GENOMIC DNA]</scope>
    <source>
        <strain evidence="1 2">ACAM 450</strain>
    </source>
</reference>
<dbReference type="AlphaFoldDB" id="A0A5C7AQM8"/>
<dbReference type="RefSeq" id="WP_146917939.1">
    <property type="nucleotide sequence ID" value="NZ_VORW01000007.1"/>
</dbReference>
<dbReference type="EMBL" id="VORW01000007">
    <property type="protein sequence ID" value="TXE10970.1"/>
    <property type="molecule type" value="Genomic_DNA"/>
</dbReference>
<evidence type="ECO:0000313" key="2">
    <source>
        <dbReference type="Proteomes" id="UP000321935"/>
    </source>
</evidence>
<evidence type="ECO:0000313" key="1">
    <source>
        <dbReference type="EMBL" id="TXE10970.1"/>
    </source>
</evidence>
<protein>
    <submittedName>
        <fullName evidence="1">Uncharacterized protein</fullName>
    </submittedName>
</protein>